<dbReference type="GO" id="GO:0009088">
    <property type="term" value="P:threonine biosynthetic process"/>
    <property type="evidence" value="ECO:0007669"/>
    <property type="project" value="InterPro"/>
</dbReference>
<dbReference type="GO" id="GO:0051287">
    <property type="term" value="F:NAD binding"/>
    <property type="evidence" value="ECO:0007669"/>
    <property type="project" value="InterPro"/>
</dbReference>
<evidence type="ECO:0000313" key="5">
    <source>
        <dbReference type="Proteomes" id="UP000824151"/>
    </source>
</evidence>
<dbReference type="CDD" id="cd02314">
    <property type="entry name" value="VcASADH1_like_N"/>
    <property type="match status" value="1"/>
</dbReference>
<sequence>MTATPSTAAPSTLSSTLTADSGATPSVGLVGWRGMVGSVLVKRMVDEGDFAHFNPVFFSTSNAGGAAPSLDGVEAETGTLQDAFDVDALAKLPIIVTAQGGGYTSEIYPKLRAAGWQGIWIDAASSLRMEDSSIIVLDPINRDSIDAGLKAGVKEFVGGNCTVSCMLMGLGGLFTRDLVEWGTAMTYQAASGGGAKHMRELLTQFGDIHSAVDSQLADPSAAILDIDRDVLSTQRTGLDTSEFGVPLAGSLIPWIDADLGGGLAKEEWKAGVETNKVLGRGDSLAPGVTSRGERIPFDSLCVRIGALRSHSQALTLKLREDIPVSEIEQIIADGSPWARVVPNEKQPTMDQLTPVAATGGLEIPVGRIRKLEMGPEYISAFTVGDQLLWGAAEPLRRMLLIAIGRL</sequence>
<dbReference type="SMART" id="SM00859">
    <property type="entry name" value="Semialdhyde_dh"/>
    <property type="match status" value="1"/>
</dbReference>
<evidence type="ECO:0000259" key="3">
    <source>
        <dbReference type="SMART" id="SM00859"/>
    </source>
</evidence>
<evidence type="ECO:0000256" key="2">
    <source>
        <dbReference type="PIRSR" id="PIRSR000148-1"/>
    </source>
</evidence>
<gene>
    <name evidence="4" type="primary">asd</name>
    <name evidence="4" type="ORF">H9871_12945</name>
</gene>
<dbReference type="GO" id="GO:0009086">
    <property type="term" value="P:methionine biosynthetic process"/>
    <property type="evidence" value="ECO:0007669"/>
    <property type="project" value="InterPro"/>
</dbReference>
<feature type="active site" description="Acyl-thioester intermediate" evidence="2">
    <location>
        <position position="161"/>
    </location>
</feature>
<evidence type="ECO:0000313" key="4">
    <source>
        <dbReference type="EMBL" id="HIX01036.1"/>
    </source>
</evidence>
<dbReference type="GO" id="GO:0046983">
    <property type="term" value="F:protein dimerization activity"/>
    <property type="evidence" value="ECO:0007669"/>
    <property type="project" value="InterPro"/>
</dbReference>
<dbReference type="NCBIfam" id="NF005144">
    <property type="entry name" value="PRK06598.1"/>
    <property type="match status" value="1"/>
</dbReference>
<protein>
    <submittedName>
        <fullName evidence="4">Aspartate-semialdehyde dehydrogenase</fullName>
        <ecNumber evidence="4">1.2.1.11</ecNumber>
    </submittedName>
</protein>
<dbReference type="GO" id="GO:0004073">
    <property type="term" value="F:aspartate-semialdehyde dehydrogenase activity"/>
    <property type="evidence" value="ECO:0007669"/>
    <property type="project" value="UniProtKB-EC"/>
</dbReference>
<dbReference type="GO" id="GO:0009089">
    <property type="term" value="P:lysine biosynthetic process via diaminopimelate"/>
    <property type="evidence" value="ECO:0007669"/>
    <property type="project" value="InterPro"/>
</dbReference>
<dbReference type="GO" id="GO:0050661">
    <property type="term" value="F:NADP binding"/>
    <property type="evidence" value="ECO:0007669"/>
    <property type="project" value="InterPro"/>
</dbReference>
<comment type="similarity">
    <text evidence="1">Belongs to the aspartate-semialdehyde dehydrogenase family.</text>
</comment>
<dbReference type="SUPFAM" id="SSF51735">
    <property type="entry name" value="NAD(P)-binding Rossmann-fold domains"/>
    <property type="match status" value="1"/>
</dbReference>
<reference evidence="4" key="2">
    <citation type="submission" date="2021-04" db="EMBL/GenBank/DDBJ databases">
        <authorList>
            <person name="Gilroy R."/>
        </authorList>
    </citation>
    <scope>NUCLEOTIDE SEQUENCE</scope>
    <source>
        <strain evidence="4">ChiHejej3B27-3195</strain>
    </source>
</reference>
<dbReference type="Proteomes" id="UP000824151">
    <property type="component" value="Unassembled WGS sequence"/>
</dbReference>
<dbReference type="CDD" id="cd23938">
    <property type="entry name" value="ASADH_C_bac_like"/>
    <property type="match status" value="1"/>
</dbReference>
<dbReference type="InterPro" id="IPR012280">
    <property type="entry name" value="Semialdhyde_DH_dimer_dom"/>
</dbReference>
<dbReference type="EC" id="1.2.1.11" evidence="4"/>
<dbReference type="EMBL" id="DXGD01000483">
    <property type="protein sequence ID" value="HIX01036.1"/>
    <property type="molecule type" value="Genomic_DNA"/>
</dbReference>
<feature type="active site" description="Proton acceptor" evidence="2">
    <location>
        <position position="310"/>
    </location>
</feature>
<dbReference type="PANTHER" id="PTHR46278:SF4">
    <property type="entry name" value="ASPARTATE-SEMIALDEHYDE DEHYDROGENASE"/>
    <property type="match status" value="1"/>
</dbReference>
<dbReference type="InterPro" id="IPR036291">
    <property type="entry name" value="NAD(P)-bd_dom_sf"/>
</dbReference>
<dbReference type="InterPro" id="IPR011534">
    <property type="entry name" value="Asp_ADH_gamma-type"/>
</dbReference>
<feature type="domain" description="Semialdehyde dehydrogenase NAD-binding" evidence="3">
    <location>
        <begin position="26"/>
        <end position="148"/>
    </location>
</feature>
<evidence type="ECO:0000256" key="1">
    <source>
        <dbReference type="ARBA" id="ARBA00010584"/>
    </source>
</evidence>
<dbReference type="Gene3D" id="3.40.50.720">
    <property type="entry name" value="NAD(P)-binding Rossmann-like Domain"/>
    <property type="match status" value="1"/>
</dbReference>
<dbReference type="Pfam" id="PF01118">
    <property type="entry name" value="Semialdhyde_dh"/>
    <property type="match status" value="1"/>
</dbReference>
<name>A0A9D1UVB2_9MICC</name>
<dbReference type="PANTHER" id="PTHR46278">
    <property type="entry name" value="DEHYDROGENASE, PUTATIVE-RELATED"/>
    <property type="match status" value="1"/>
</dbReference>
<dbReference type="NCBIfam" id="TIGR01745">
    <property type="entry name" value="asd_gamma"/>
    <property type="match status" value="1"/>
</dbReference>
<dbReference type="Gene3D" id="3.30.360.10">
    <property type="entry name" value="Dihydrodipicolinate Reductase, domain 2"/>
    <property type="match status" value="1"/>
</dbReference>
<dbReference type="PIRSF" id="PIRSF000148">
    <property type="entry name" value="ASA_dh"/>
    <property type="match status" value="1"/>
</dbReference>
<dbReference type="AlphaFoldDB" id="A0A9D1UVB2"/>
<reference evidence="4" key="1">
    <citation type="journal article" date="2021" name="PeerJ">
        <title>Extensive microbial diversity within the chicken gut microbiome revealed by metagenomics and culture.</title>
        <authorList>
            <person name="Gilroy R."/>
            <person name="Ravi A."/>
            <person name="Getino M."/>
            <person name="Pursley I."/>
            <person name="Horton D.L."/>
            <person name="Alikhan N.F."/>
            <person name="Baker D."/>
            <person name="Gharbi K."/>
            <person name="Hall N."/>
            <person name="Watson M."/>
            <person name="Adriaenssens E.M."/>
            <person name="Foster-Nyarko E."/>
            <person name="Jarju S."/>
            <person name="Secka A."/>
            <person name="Antonio M."/>
            <person name="Oren A."/>
            <person name="Chaudhuri R.R."/>
            <person name="La Ragione R."/>
            <person name="Hildebrand F."/>
            <person name="Pallen M.J."/>
        </authorList>
    </citation>
    <scope>NUCLEOTIDE SEQUENCE</scope>
    <source>
        <strain evidence="4">ChiHejej3B27-3195</strain>
    </source>
</reference>
<dbReference type="SUPFAM" id="SSF55347">
    <property type="entry name" value="Glyceraldehyde-3-phosphate dehydrogenase-like, C-terminal domain"/>
    <property type="match status" value="1"/>
</dbReference>
<dbReference type="Pfam" id="PF02774">
    <property type="entry name" value="Semialdhyde_dhC"/>
    <property type="match status" value="1"/>
</dbReference>
<proteinExistence type="inferred from homology"/>
<accession>A0A9D1UVB2</accession>
<dbReference type="InterPro" id="IPR000534">
    <property type="entry name" value="Semialdehyde_DH_NAD-bd"/>
</dbReference>
<dbReference type="GO" id="GO:0009097">
    <property type="term" value="P:isoleucine biosynthetic process"/>
    <property type="evidence" value="ECO:0007669"/>
    <property type="project" value="InterPro"/>
</dbReference>
<comment type="caution">
    <text evidence="4">The sequence shown here is derived from an EMBL/GenBank/DDBJ whole genome shotgun (WGS) entry which is preliminary data.</text>
</comment>
<organism evidence="4 5">
    <name type="scientific">Candidatus Nesterenkonia stercoripullorum</name>
    <dbReference type="NCBI Taxonomy" id="2838701"/>
    <lineage>
        <taxon>Bacteria</taxon>
        <taxon>Bacillati</taxon>
        <taxon>Actinomycetota</taxon>
        <taxon>Actinomycetes</taxon>
        <taxon>Micrococcales</taxon>
        <taxon>Micrococcaceae</taxon>
        <taxon>Nesterenkonia</taxon>
    </lineage>
</organism>
<keyword evidence="4" id="KW-0560">Oxidoreductase</keyword>